<dbReference type="InterPro" id="IPR026947">
    <property type="entry name" value="UBN_middle_dom"/>
</dbReference>
<feature type="compositionally biased region" description="Polar residues" evidence="3">
    <location>
        <begin position="983"/>
        <end position="1014"/>
    </location>
</feature>
<dbReference type="Pfam" id="PF08729">
    <property type="entry name" value="HUN"/>
    <property type="match status" value="1"/>
</dbReference>
<evidence type="ECO:0000313" key="7">
    <source>
        <dbReference type="Proteomes" id="UP000516260"/>
    </source>
</evidence>
<keyword evidence="2" id="KW-0597">Phosphoprotein</keyword>
<evidence type="ECO:0000256" key="2">
    <source>
        <dbReference type="ARBA" id="ARBA00022553"/>
    </source>
</evidence>
<dbReference type="PANTHER" id="PTHR21669">
    <property type="entry name" value="CAPZ-INTERACTING PROTEIN AND RELATED PROTEINS"/>
    <property type="match status" value="1"/>
</dbReference>
<dbReference type="PANTHER" id="PTHR21669:SF42">
    <property type="entry name" value="SI:CH211-175L6.9 PROTEIN"/>
    <property type="match status" value="1"/>
</dbReference>
<feature type="compositionally biased region" description="Low complexity" evidence="3">
    <location>
        <begin position="1016"/>
        <end position="1029"/>
    </location>
</feature>
<evidence type="ECO:0000259" key="5">
    <source>
        <dbReference type="Pfam" id="PF14075"/>
    </source>
</evidence>
<feature type="domain" description="Hpc2-related" evidence="4">
    <location>
        <begin position="154"/>
        <end position="204"/>
    </location>
</feature>
<dbReference type="EMBL" id="SWLE01000008">
    <property type="protein sequence ID" value="TNM97602.1"/>
    <property type="molecule type" value="Genomic_DNA"/>
</dbReference>
<reference evidence="6 7" key="1">
    <citation type="submission" date="2019-04" db="EMBL/GenBank/DDBJ databases">
        <title>The sequence and de novo assembly of Takifugu bimaculatus genome using PacBio and Hi-C technologies.</title>
        <authorList>
            <person name="Xu P."/>
            <person name="Liu B."/>
            <person name="Zhou Z."/>
        </authorList>
    </citation>
    <scope>NUCLEOTIDE SEQUENCE [LARGE SCALE GENOMIC DNA]</scope>
    <source>
        <strain evidence="6">TB-2018</strain>
        <tissue evidence="6">Muscle</tissue>
    </source>
</reference>
<evidence type="ECO:0000256" key="1">
    <source>
        <dbReference type="ARBA" id="ARBA00009911"/>
    </source>
</evidence>
<proteinExistence type="inferred from homology"/>
<feature type="region of interest" description="Disordered" evidence="3">
    <location>
        <begin position="734"/>
        <end position="760"/>
    </location>
</feature>
<feature type="region of interest" description="Disordered" evidence="3">
    <location>
        <begin position="805"/>
        <end position="826"/>
    </location>
</feature>
<feature type="region of interest" description="Disordered" evidence="3">
    <location>
        <begin position="528"/>
        <end position="550"/>
    </location>
</feature>
<feature type="domain" description="Ubinuclein middle" evidence="5">
    <location>
        <begin position="407"/>
        <end position="616"/>
    </location>
</feature>
<organism evidence="6 7">
    <name type="scientific">Takifugu bimaculatus</name>
    <dbReference type="NCBI Taxonomy" id="433685"/>
    <lineage>
        <taxon>Eukaryota</taxon>
        <taxon>Metazoa</taxon>
        <taxon>Chordata</taxon>
        <taxon>Craniata</taxon>
        <taxon>Vertebrata</taxon>
        <taxon>Euteleostomi</taxon>
        <taxon>Actinopterygii</taxon>
        <taxon>Neopterygii</taxon>
        <taxon>Teleostei</taxon>
        <taxon>Neoteleostei</taxon>
        <taxon>Acanthomorphata</taxon>
        <taxon>Eupercaria</taxon>
        <taxon>Tetraodontiformes</taxon>
        <taxon>Tetradontoidea</taxon>
        <taxon>Tetraodontidae</taxon>
        <taxon>Takifugu</taxon>
    </lineage>
</organism>
<name>A0A4Z2C042_9TELE</name>
<dbReference type="AlphaFoldDB" id="A0A4Z2C042"/>
<gene>
    <name evidence="6" type="ORF">fugu_015758</name>
</gene>
<sequence length="1171" mass="126973">MAEPRKVPFVTISSFNNSSLIQDLTKKRRHEDEAIDISFGIVGGAVLGSAGGGGGLFGNIKRDDTEMDKPKPTVRLILPLSEPNERASSEFNYRDLVHSTFVQVKLAGSKVPIGLAPLLDPSDPLADEDRERCEIEKMARNFENKFDGGTKKKKGDRIQDLIDIGYGYDESDPFIDNSEAYDELVPASLNTKYGGFYINTGTLQFRAASDSEGENTGINACHFKGIKDCEERVLKKLRKKQDGGILEDKKPRKNKLSKPGHSALNLHRPEKKKRKKLMKDSIHLANMLRRFTREKEETRKKNLVEVGLPRPATRTPNTNVIEVSHHKASSSNNCNIIDLTADPAMMSLLGSSNNDLLQDIMDDLDFEMLDSPQPPSPVHAENYSFGMGTKTGSSRVSQGNMVTPPLLPTGLPGPLIKRIDDLRAASRQFDEEGRKKFFTLDMNNILLDIELQVQEQPAEVRSVVYSHMEAFVPCNKEALLKRLKKLSLNIQDDRLRTPLLKLKLAVCSVMPEQMARYNMDCIAKVAKQQSGEGERNGSEDDDEEKPGKRMIGPRKKFAWDEKLRSLLCNLVRVKLGFYELESKKSQSVEDYLKAFMETEVKPLWPKGWMQARMLFKESITAHGHLTGYIVKKKIVPTAKTKSKESHWVQRSAPSPLPQAVILPPRSPSEPKCLDSLKEELVATSLDSISQALAILGNTAKGLAHGDSPVSPEEPKTVINPSALHASPILQQKNAVSASSSAIPHPVSGSTSVSSTSTLSRPSMVSSLLQPLRVERLGAIKGSLQAISKNSVLNTQRNLGVTKANLPATSLPSKPRPPPTASPLIPPGTKMGLCSPISSFGKGYNNNKANTKTLIITSLQSRPHTLPSSQMTPKTFQAQCFSQISQNKSSPVSQKITEIHPQSNFITPMQVTLTKSSHSSIQPIVKLTPRATNPTVSISTSVSPSVSQSPRSQVTTSAHQYSTKNPTGFHSPFSGTQGGATKLGQGSYTTLAGQKPSNQNSSINTSLMKTLTLSKHSGPSSSPTLASSNPGQPQKPGSGATQGKKPVASMPSSAVSSQLSQVSTDRGGSVPGSATSVPLGFEIPGHLPGVGLVPVSLSFQYPQLLNLPSLGATGSTTVASSSATSTNSPFSILTQNLYKNLQTGSQISLPPHLQLPFSDIQDQGGDTKKKTL</sequence>
<feature type="region of interest" description="Disordered" evidence="3">
    <location>
        <begin position="934"/>
        <end position="1072"/>
    </location>
</feature>
<dbReference type="Proteomes" id="UP000516260">
    <property type="component" value="Chromosome 16"/>
</dbReference>
<dbReference type="GO" id="GO:0005634">
    <property type="term" value="C:nucleus"/>
    <property type="evidence" value="ECO:0007669"/>
    <property type="project" value="TreeGrafter"/>
</dbReference>
<feature type="compositionally biased region" description="Low complexity" evidence="3">
    <location>
        <begin position="746"/>
        <end position="760"/>
    </location>
</feature>
<feature type="compositionally biased region" description="Polar residues" evidence="3">
    <location>
        <begin position="957"/>
        <end position="967"/>
    </location>
</feature>
<feature type="compositionally biased region" description="Low complexity" evidence="3">
    <location>
        <begin position="1045"/>
        <end position="1062"/>
    </location>
</feature>
<dbReference type="InterPro" id="IPR014840">
    <property type="entry name" value="HRD"/>
</dbReference>
<feature type="region of interest" description="Disordered" evidence="3">
    <location>
        <begin position="242"/>
        <end position="277"/>
    </location>
</feature>
<comment type="similarity">
    <text evidence="1">Belongs to the ubinuclein family.</text>
</comment>
<feature type="compositionally biased region" description="Low complexity" evidence="3">
    <location>
        <begin position="934"/>
        <end position="956"/>
    </location>
</feature>
<protein>
    <recommendedName>
        <fullName evidence="8">Ubinuclein middle domain-containing protein</fullName>
    </recommendedName>
</protein>
<evidence type="ECO:0000313" key="6">
    <source>
        <dbReference type="EMBL" id="TNM97602.1"/>
    </source>
</evidence>
<dbReference type="GO" id="GO:0006325">
    <property type="term" value="P:chromatin organization"/>
    <property type="evidence" value="ECO:0007669"/>
    <property type="project" value="TreeGrafter"/>
</dbReference>
<evidence type="ECO:0000256" key="3">
    <source>
        <dbReference type="SAM" id="MobiDB-lite"/>
    </source>
</evidence>
<accession>A0A4Z2C042</accession>
<evidence type="ECO:0008006" key="8">
    <source>
        <dbReference type="Google" id="ProtNLM"/>
    </source>
</evidence>
<dbReference type="Pfam" id="PF14075">
    <property type="entry name" value="UBN_AB"/>
    <property type="match status" value="1"/>
</dbReference>
<evidence type="ECO:0000259" key="4">
    <source>
        <dbReference type="Pfam" id="PF08729"/>
    </source>
</evidence>
<feature type="compositionally biased region" description="Pro residues" evidence="3">
    <location>
        <begin position="813"/>
        <end position="825"/>
    </location>
</feature>
<keyword evidence="7" id="KW-1185">Reference proteome</keyword>
<comment type="caution">
    <text evidence="6">The sequence shown here is derived from an EMBL/GenBank/DDBJ whole genome shotgun (WGS) entry which is preliminary data.</text>
</comment>